<evidence type="ECO:0000256" key="2">
    <source>
        <dbReference type="ARBA" id="ARBA00023043"/>
    </source>
</evidence>
<dbReference type="SMART" id="SM00248">
    <property type="entry name" value="ANK"/>
    <property type="match status" value="3"/>
</dbReference>
<dbReference type="Proteomes" id="UP001187682">
    <property type="component" value="Unassembled WGS sequence"/>
</dbReference>
<accession>A0AAE8MS21</accession>
<reference evidence="4" key="1">
    <citation type="submission" date="2018-03" db="EMBL/GenBank/DDBJ databases">
        <authorList>
            <person name="Guldener U."/>
        </authorList>
    </citation>
    <scope>NUCLEOTIDE SEQUENCE</scope>
</reference>
<gene>
    <name evidence="4" type="ORF">DNG_02224</name>
</gene>
<evidence type="ECO:0000313" key="5">
    <source>
        <dbReference type="Proteomes" id="UP001187682"/>
    </source>
</evidence>
<evidence type="ECO:0008006" key="6">
    <source>
        <dbReference type="Google" id="ProtNLM"/>
    </source>
</evidence>
<dbReference type="EMBL" id="ONZQ02000002">
    <property type="protein sequence ID" value="SPN99187.1"/>
    <property type="molecule type" value="Genomic_DNA"/>
</dbReference>
<dbReference type="PROSITE" id="PS50088">
    <property type="entry name" value="ANK_REPEAT"/>
    <property type="match status" value="1"/>
</dbReference>
<evidence type="ECO:0000313" key="4">
    <source>
        <dbReference type="EMBL" id="SPN99187.1"/>
    </source>
</evidence>
<evidence type="ECO:0000256" key="3">
    <source>
        <dbReference type="PROSITE-ProRule" id="PRU00023"/>
    </source>
</evidence>
<comment type="caution">
    <text evidence="4">The sequence shown here is derived from an EMBL/GenBank/DDBJ whole genome shotgun (WGS) entry which is preliminary data.</text>
</comment>
<sequence>MATENDHILTIAGKLSEYRPLRTQRYAAVNVLLITWADHDFKPGFDKETDDLKDMFCETFRYDVWPYNIPSKDAERALNAGVAQFVKRFGDEDNLIIVFYNELLPLHIASWLGEDALVIRLLETTDPGVKSVLGFNAVHFACLGGHLSVLRILLEHNVPLVAADFRSITALHLAIFFPPADLALAVSLLLNKGCSLEAVT</sequence>
<proteinExistence type="predicted"/>
<name>A0AAE8MS21_9PEZI</name>
<evidence type="ECO:0000256" key="1">
    <source>
        <dbReference type="ARBA" id="ARBA00022737"/>
    </source>
</evidence>
<dbReference type="AlphaFoldDB" id="A0AAE8MS21"/>
<dbReference type="Pfam" id="PF12796">
    <property type="entry name" value="Ank_2"/>
    <property type="match status" value="1"/>
</dbReference>
<feature type="repeat" description="ANK" evidence="3">
    <location>
        <begin position="133"/>
        <end position="165"/>
    </location>
</feature>
<keyword evidence="2 3" id="KW-0040">ANK repeat</keyword>
<organism evidence="4 5">
    <name type="scientific">Cephalotrichum gorgonifer</name>
    <dbReference type="NCBI Taxonomy" id="2041049"/>
    <lineage>
        <taxon>Eukaryota</taxon>
        <taxon>Fungi</taxon>
        <taxon>Dikarya</taxon>
        <taxon>Ascomycota</taxon>
        <taxon>Pezizomycotina</taxon>
        <taxon>Sordariomycetes</taxon>
        <taxon>Hypocreomycetidae</taxon>
        <taxon>Microascales</taxon>
        <taxon>Microascaceae</taxon>
        <taxon>Cephalotrichum</taxon>
    </lineage>
</organism>
<dbReference type="InterPro" id="IPR036770">
    <property type="entry name" value="Ankyrin_rpt-contain_sf"/>
</dbReference>
<dbReference type="InterPro" id="IPR002110">
    <property type="entry name" value="Ankyrin_rpt"/>
</dbReference>
<dbReference type="PANTHER" id="PTHR24198:SF165">
    <property type="entry name" value="ANKYRIN REPEAT-CONTAINING PROTEIN-RELATED"/>
    <property type="match status" value="1"/>
</dbReference>
<dbReference type="Gene3D" id="1.25.40.20">
    <property type="entry name" value="Ankyrin repeat-containing domain"/>
    <property type="match status" value="1"/>
</dbReference>
<dbReference type="SUPFAM" id="SSF48403">
    <property type="entry name" value="Ankyrin repeat"/>
    <property type="match status" value="1"/>
</dbReference>
<keyword evidence="5" id="KW-1185">Reference proteome</keyword>
<protein>
    <recommendedName>
        <fullName evidence="6">Ank_2 domain-containing protein</fullName>
    </recommendedName>
</protein>
<keyword evidence="1" id="KW-0677">Repeat</keyword>
<dbReference type="PANTHER" id="PTHR24198">
    <property type="entry name" value="ANKYRIN REPEAT AND PROTEIN KINASE DOMAIN-CONTAINING PROTEIN"/>
    <property type="match status" value="1"/>
</dbReference>